<dbReference type="EMBL" id="HACA01032772">
    <property type="protein sequence ID" value="CDW50133.1"/>
    <property type="molecule type" value="Transcribed_RNA"/>
</dbReference>
<proteinExistence type="predicted"/>
<sequence>MSMLTRDRFVSTMTINWTVKDLGLSSYVQSQAQFLLAVAKAKHLECCTKLETVKD</sequence>
<evidence type="ECO:0000313" key="1">
    <source>
        <dbReference type="EMBL" id="CDW50133.1"/>
    </source>
</evidence>
<protein>
    <submittedName>
        <fullName evidence="1">Uncharacterized protein</fullName>
    </submittedName>
</protein>
<organism evidence="1">
    <name type="scientific">Lepeophtheirus salmonis</name>
    <name type="common">Salmon louse</name>
    <name type="synonym">Caligus salmonis</name>
    <dbReference type="NCBI Taxonomy" id="72036"/>
    <lineage>
        <taxon>Eukaryota</taxon>
        <taxon>Metazoa</taxon>
        <taxon>Ecdysozoa</taxon>
        <taxon>Arthropoda</taxon>
        <taxon>Crustacea</taxon>
        <taxon>Multicrustacea</taxon>
        <taxon>Hexanauplia</taxon>
        <taxon>Copepoda</taxon>
        <taxon>Siphonostomatoida</taxon>
        <taxon>Caligidae</taxon>
        <taxon>Lepeophtheirus</taxon>
    </lineage>
</organism>
<reference evidence="1" key="1">
    <citation type="submission" date="2014-05" db="EMBL/GenBank/DDBJ databases">
        <authorList>
            <person name="Chronopoulou M."/>
        </authorList>
    </citation>
    <scope>NUCLEOTIDE SEQUENCE</scope>
    <source>
        <tissue evidence="1">Whole organism</tissue>
    </source>
</reference>
<accession>A0A0K2VI24</accession>
<dbReference type="AlphaFoldDB" id="A0A0K2VI24"/>
<name>A0A0K2VI24_LEPSM</name>